<dbReference type="Proteomes" id="UP000008461">
    <property type="component" value="Chromosome"/>
</dbReference>
<reference evidence="2 3" key="1">
    <citation type="journal article" date="2011" name="Stand. Genomic Sci.">
        <title>Complete genome sequence of Haliscomenobacter hydrossis type strain (O).</title>
        <authorList>
            <consortium name="US DOE Joint Genome Institute (JGI-PGF)"/>
            <person name="Daligault H."/>
            <person name="Lapidus A."/>
            <person name="Zeytun A."/>
            <person name="Nolan M."/>
            <person name="Lucas S."/>
            <person name="Del Rio T.G."/>
            <person name="Tice H."/>
            <person name="Cheng J.F."/>
            <person name="Tapia R."/>
            <person name="Han C."/>
            <person name="Goodwin L."/>
            <person name="Pitluck S."/>
            <person name="Liolios K."/>
            <person name="Pagani I."/>
            <person name="Ivanova N."/>
            <person name="Huntemann M."/>
            <person name="Mavromatis K."/>
            <person name="Mikhailova N."/>
            <person name="Pati A."/>
            <person name="Chen A."/>
            <person name="Palaniappan K."/>
            <person name="Land M."/>
            <person name="Hauser L."/>
            <person name="Brambilla E.M."/>
            <person name="Rohde M."/>
            <person name="Verbarg S."/>
            <person name="Goker M."/>
            <person name="Bristow J."/>
            <person name="Eisen J.A."/>
            <person name="Markowitz V."/>
            <person name="Hugenholtz P."/>
            <person name="Kyrpides N.C."/>
            <person name="Klenk H.P."/>
            <person name="Woyke T."/>
        </authorList>
    </citation>
    <scope>NUCLEOTIDE SEQUENCE [LARGE SCALE GENOMIC DNA]</scope>
    <source>
        <strain evidence="3">ATCC 27775 / DSM 1100 / LMG 10767 / O</strain>
    </source>
</reference>
<dbReference type="EMBL" id="CP002691">
    <property type="protein sequence ID" value="AEE52427.1"/>
    <property type="molecule type" value="Genomic_DNA"/>
</dbReference>
<sequence length="102" mass="11001">MKTTYFLLTLTLMILGSAAKAQYIPGNNGIITNYSGGKGAYPSDAFRQKAKLAATVPQKNIHTPKPQSLTKGVIKKSILSHPSMINGYTLVLGEDQGVYCVR</sequence>
<dbReference type="KEGG" id="hhy:Halhy_4588"/>
<gene>
    <name evidence="2" type="ordered locus">Halhy_4588</name>
</gene>
<evidence type="ECO:0000313" key="3">
    <source>
        <dbReference type="Proteomes" id="UP000008461"/>
    </source>
</evidence>
<organism evidence="2 3">
    <name type="scientific">Haliscomenobacter hydrossis (strain ATCC 27775 / DSM 1100 / LMG 10767 / O)</name>
    <dbReference type="NCBI Taxonomy" id="760192"/>
    <lineage>
        <taxon>Bacteria</taxon>
        <taxon>Pseudomonadati</taxon>
        <taxon>Bacteroidota</taxon>
        <taxon>Saprospiria</taxon>
        <taxon>Saprospirales</taxon>
        <taxon>Haliscomenobacteraceae</taxon>
        <taxon>Haliscomenobacter</taxon>
    </lineage>
</organism>
<keyword evidence="3" id="KW-1185">Reference proteome</keyword>
<dbReference type="STRING" id="760192.Halhy_4588"/>
<protein>
    <submittedName>
        <fullName evidence="2">Uncharacterized protein</fullName>
    </submittedName>
</protein>
<feature type="chain" id="PRO_5003316070" evidence="1">
    <location>
        <begin position="22"/>
        <end position="102"/>
    </location>
</feature>
<accession>F4KUJ1</accession>
<reference key="2">
    <citation type="submission" date="2011-04" db="EMBL/GenBank/DDBJ databases">
        <title>Complete sequence of chromosome of Haliscomenobacter hydrossis DSM 1100.</title>
        <authorList>
            <consortium name="US DOE Joint Genome Institute (JGI-PGF)"/>
            <person name="Lucas S."/>
            <person name="Han J."/>
            <person name="Lapidus A."/>
            <person name="Bruce D."/>
            <person name="Goodwin L."/>
            <person name="Pitluck S."/>
            <person name="Peters L."/>
            <person name="Kyrpides N."/>
            <person name="Mavromatis K."/>
            <person name="Ivanova N."/>
            <person name="Ovchinnikova G."/>
            <person name="Pagani I."/>
            <person name="Daligault H."/>
            <person name="Detter J.C."/>
            <person name="Han C."/>
            <person name="Land M."/>
            <person name="Hauser L."/>
            <person name="Markowitz V."/>
            <person name="Cheng J.-F."/>
            <person name="Hugenholtz P."/>
            <person name="Woyke T."/>
            <person name="Wu D."/>
            <person name="Verbarg S."/>
            <person name="Frueling A."/>
            <person name="Brambilla E."/>
            <person name="Klenk H.-P."/>
            <person name="Eisen J.A."/>
        </authorList>
    </citation>
    <scope>NUCLEOTIDE SEQUENCE</scope>
    <source>
        <strain>DSM 1100</strain>
    </source>
</reference>
<keyword evidence="1" id="KW-0732">Signal</keyword>
<feature type="signal peptide" evidence="1">
    <location>
        <begin position="1"/>
        <end position="21"/>
    </location>
</feature>
<dbReference type="HOGENOM" id="CLU_2273430_0_0_10"/>
<dbReference type="RefSeq" id="WP_013766965.1">
    <property type="nucleotide sequence ID" value="NC_015510.1"/>
</dbReference>
<dbReference type="AlphaFoldDB" id="F4KUJ1"/>
<evidence type="ECO:0000256" key="1">
    <source>
        <dbReference type="SAM" id="SignalP"/>
    </source>
</evidence>
<proteinExistence type="predicted"/>
<name>F4KUJ1_HALH1</name>
<evidence type="ECO:0000313" key="2">
    <source>
        <dbReference type="EMBL" id="AEE52427.1"/>
    </source>
</evidence>